<evidence type="ECO:0000313" key="2">
    <source>
        <dbReference type="Proteomes" id="UP000255233"/>
    </source>
</evidence>
<proteinExistence type="predicted"/>
<reference evidence="1 2" key="1">
    <citation type="submission" date="2018-06" db="EMBL/GenBank/DDBJ databases">
        <authorList>
            <consortium name="Pathogen Informatics"/>
            <person name="Doyle S."/>
        </authorList>
    </citation>
    <scope>NUCLEOTIDE SEQUENCE [LARGE SCALE GENOMIC DNA]</scope>
    <source>
        <strain evidence="1 2">NCTC11190</strain>
    </source>
</reference>
<organism evidence="1 2">
    <name type="scientific">Rikenella microfusus</name>
    <dbReference type="NCBI Taxonomy" id="28139"/>
    <lineage>
        <taxon>Bacteria</taxon>
        <taxon>Pseudomonadati</taxon>
        <taxon>Bacteroidota</taxon>
        <taxon>Bacteroidia</taxon>
        <taxon>Bacteroidales</taxon>
        <taxon>Rikenellaceae</taxon>
        <taxon>Rikenella</taxon>
    </lineage>
</organism>
<dbReference type="OrthoDB" id="1423413at2"/>
<name>A0A379MU33_9BACT</name>
<gene>
    <name evidence="1" type="ORF">NCTC11190_01653</name>
</gene>
<protein>
    <recommendedName>
        <fullName evidence="3">GIY-YIG domain-containing protein</fullName>
    </recommendedName>
</protein>
<dbReference type="EMBL" id="UGVL01000001">
    <property type="protein sequence ID" value="SUE34430.1"/>
    <property type="molecule type" value="Genomic_DNA"/>
</dbReference>
<evidence type="ECO:0000313" key="1">
    <source>
        <dbReference type="EMBL" id="SUE34430.1"/>
    </source>
</evidence>
<accession>A0A379MU33</accession>
<dbReference type="STRING" id="880526.GCA_000427365_02166"/>
<dbReference type="Proteomes" id="UP000255233">
    <property type="component" value="Unassembled WGS sequence"/>
</dbReference>
<dbReference type="AlphaFoldDB" id="A0A379MU33"/>
<keyword evidence="2" id="KW-1185">Reference proteome</keyword>
<evidence type="ECO:0008006" key="3">
    <source>
        <dbReference type="Google" id="ProtNLM"/>
    </source>
</evidence>
<sequence>MLYRAFVADDDENLKHEVLYYHNPSRWKDNILPTDDPIRDEKKWSVEFKYLNADNSDISNDIKSLPTDTGGLYIFFLKGLNLPFFENHILYIGRCKYTRAQNIRKRALEYFTDVERVMIRKMFRLWGPYLFYRYFPNTDNDWIDKTEALLIRSILPPLNEKIPDKVNVQATVPAFDNN</sequence>
<dbReference type="RefSeq" id="WP_147288470.1">
    <property type="nucleotide sequence ID" value="NZ_UGVL01000001.1"/>
</dbReference>